<protein>
    <recommendedName>
        <fullName evidence="3">Sulfotransferase</fullName>
    </recommendedName>
</protein>
<evidence type="ECO:0000313" key="1">
    <source>
        <dbReference type="EMBL" id="QHQ33959.1"/>
    </source>
</evidence>
<dbReference type="Pfam" id="PF13469">
    <property type="entry name" value="Sulfotransfer_3"/>
    <property type="match status" value="1"/>
</dbReference>
<dbReference type="AlphaFoldDB" id="A0A6P1SY90"/>
<reference evidence="1 2" key="1">
    <citation type="submission" date="2019-12" db="EMBL/GenBank/DDBJ databases">
        <title>Complete genome sequence of Algicella marina strain 9Alg 56(T) isolated from the red alga Tichocarpus crinitus.</title>
        <authorList>
            <person name="Kim S.-G."/>
            <person name="Nedashkovskaya O.I."/>
        </authorList>
    </citation>
    <scope>NUCLEOTIDE SEQUENCE [LARGE SCALE GENOMIC DNA]</scope>
    <source>
        <strain evidence="1 2">9Alg 56</strain>
    </source>
</reference>
<dbReference type="Gene3D" id="3.40.50.300">
    <property type="entry name" value="P-loop containing nucleotide triphosphate hydrolases"/>
    <property type="match status" value="1"/>
</dbReference>
<gene>
    <name evidence="1" type="ORF">GO499_01560</name>
</gene>
<dbReference type="InterPro" id="IPR027417">
    <property type="entry name" value="P-loop_NTPase"/>
</dbReference>
<proteinExistence type="predicted"/>
<name>A0A6P1SY90_9RHOB</name>
<accession>A0A6P1SY90</accession>
<dbReference type="EMBL" id="CP046620">
    <property type="protein sequence ID" value="QHQ33959.1"/>
    <property type="molecule type" value="Genomic_DNA"/>
</dbReference>
<dbReference type="Proteomes" id="UP000464495">
    <property type="component" value="Chromosome"/>
</dbReference>
<evidence type="ECO:0000313" key="2">
    <source>
        <dbReference type="Proteomes" id="UP000464495"/>
    </source>
</evidence>
<dbReference type="KEGG" id="amaq:GO499_01560"/>
<evidence type="ECO:0008006" key="3">
    <source>
        <dbReference type="Google" id="ProtNLM"/>
    </source>
</evidence>
<organism evidence="1 2">
    <name type="scientific">Algicella marina</name>
    <dbReference type="NCBI Taxonomy" id="2683284"/>
    <lineage>
        <taxon>Bacteria</taxon>
        <taxon>Pseudomonadati</taxon>
        <taxon>Pseudomonadota</taxon>
        <taxon>Alphaproteobacteria</taxon>
        <taxon>Rhodobacterales</taxon>
        <taxon>Paracoccaceae</taxon>
        <taxon>Algicella</taxon>
    </lineage>
</organism>
<sequence length="271" mass="30689">MPNESNVTSPVTLISAGRSGTSLLQGIFRHHPDFQTCGETISLVIRGYFAAEKVLPFINNEQHRTDEQRCGAAVRGMFLQMMPSEEKYWFHKPLGAATIGRDLSPASDPEGYRAWYWNAMKQSFPDGTFITILRHPCDVILSRAKWFKEKHEQGLAKICEMADIIADDASPVSVAVSHKALVDDGEAELRRVFAAIDRPFHPACLKALDVAFVQERGKPFRQKVENVPERAAQGFSNRDRWNEIDKSILTDDARGRLDRMWAKFGQEIDWP</sequence>
<dbReference type="SUPFAM" id="SSF52540">
    <property type="entry name" value="P-loop containing nucleoside triphosphate hydrolases"/>
    <property type="match status" value="1"/>
</dbReference>
<dbReference type="RefSeq" id="WP_161860531.1">
    <property type="nucleotide sequence ID" value="NZ_CP046620.1"/>
</dbReference>
<keyword evidence="2" id="KW-1185">Reference proteome</keyword>